<dbReference type="RefSeq" id="WP_211312056.1">
    <property type="nucleotide sequence ID" value="NZ_BAAABL010000067.1"/>
</dbReference>
<accession>A0AAV3SAG3</accession>
<keyword evidence="2" id="KW-0732">Signal</keyword>
<comment type="caution">
    <text evidence="4">The sequence shown here is derived from an EMBL/GenBank/DDBJ whole genome shotgun (WGS) entry which is preliminary data.</text>
</comment>
<dbReference type="Pfam" id="PF01522">
    <property type="entry name" value="Polysacc_deac_1"/>
    <property type="match status" value="1"/>
</dbReference>
<dbReference type="GO" id="GO:0005975">
    <property type="term" value="P:carbohydrate metabolic process"/>
    <property type="evidence" value="ECO:0007669"/>
    <property type="project" value="InterPro"/>
</dbReference>
<organism evidence="4 5">
    <name type="scientific">Halarchaeum salinum</name>
    <dbReference type="NCBI Taxonomy" id="489912"/>
    <lineage>
        <taxon>Archaea</taxon>
        <taxon>Methanobacteriati</taxon>
        <taxon>Methanobacteriota</taxon>
        <taxon>Stenosarchaea group</taxon>
        <taxon>Halobacteria</taxon>
        <taxon>Halobacteriales</taxon>
        <taxon>Halobacteriaceae</taxon>
    </lineage>
</organism>
<dbReference type="InterPro" id="IPR051398">
    <property type="entry name" value="Polysacch_Deacetylase"/>
</dbReference>
<dbReference type="EMBL" id="BAAABL010000067">
    <property type="protein sequence ID" value="GAA0307798.1"/>
    <property type="molecule type" value="Genomic_DNA"/>
</dbReference>
<evidence type="ECO:0000313" key="5">
    <source>
        <dbReference type="Proteomes" id="UP001500837"/>
    </source>
</evidence>
<dbReference type="AlphaFoldDB" id="A0AAV3SAG3"/>
<gene>
    <name evidence="4" type="ORF">GCM10009066_21810</name>
</gene>
<dbReference type="PANTHER" id="PTHR34216:SF3">
    <property type="entry name" value="POLY-BETA-1,6-N-ACETYL-D-GLUCOSAMINE N-DEACETYLASE"/>
    <property type="match status" value="1"/>
</dbReference>
<dbReference type="GO" id="GO:0005576">
    <property type="term" value="C:extracellular region"/>
    <property type="evidence" value="ECO:0007669"/>
    <property type="project" value="UniProtKB-SubCell"/>
</dbReference>
<dbReference type="InterPro" id="IPR011330">
    <property type="entry name" value="Glyco_hydro/deAcase_b/a-brl"/>
</dbReference>
<evidence type="ECO:0000256" key="1">
    <source>
        <dbReference type="ARBA" id="ARBA00004613"/>
    </source>
</evidence>
<evidence type="ECO:0000313" key="4">
    <source>
        <dbReference type="EMBL" id="GAA0307798.1"/>
    </source>
</evidence>
<feature type="domain" description="NodB homology" evidence="3">
    <location>
        <begin position="84"/>
        <end position="264"/>
    </location>
</feature>
<dbReference type="Gene3D" id="3.20.20.370">
    <property type="entry name" value="Glycoside hydrolase/deacetylase"/>
    <property type="match status" value="1"/>
</dbReference>
<proteinExistence type="predicted"/>
<keyword evidence="5" id="KW-1185">Reference proteome</keyword>
<evidence type="ECO:0000256" key="2">
    <source>
        <dbReference type="ARBA" id="ARBA00022729"/>
    </source>
</evidence>
<protein>
    <submittedName>
        <fullName evidence="4">Polysaccharide deacetylase family protein</fullName>
    </submittedName>
</protein>
<dbReference type="GO" id="GO:0016810">
    <property type="term" value="F:hydrolase activity, acting on carbon-nitrogen (but not peptide) bonds"/>
    <property type="evidence" value="ECO:0007669"/>
    <property type="project" value="InterPro"/>
</dbReference>
<evidence type="ECO:0000259" key="3">
    <source>
        <dbReference type="PROSITE" id="PS51677"/>
    </source>
</evidence>
<comment type="subcellular location">
    <subcellularLocation>
        <location evidence="1">Secreted</location>
    </subcellularLocation>
</comment>
<dbReference type="PANTHER" id="PTHR34216">
    <property type="match status" value="1"/>
</dbReference>
<dbReference type="SUPFAM" id="SSF88713">
    <property type="entry name" value="Glycoside hydrolase/deacetylase"/>
    <property type="match status" value="1"/>
</dbReference>
<sequence>MFGDVLAAAKRVAWRGCAKADARAKVCTPATRNAVLMYHSVGGREGNTDGRRFSTAAFRDQLAWLDTRYDFVDLPTVLEAGTSPRVALTFDDGYRNFRADALPILREFDAPATVFVIADRIGGRSGHGVPYLDAEEIDGLLADDLVTVGNHTRTHAHLDRLDPDAIHEEVSGARDALEARFGCDVTRFCYPYGDHSPAAVDAVRASHDYATAGEGLVGRQTDPALIPRIDGGRPLSVVRWELTETAERLRRAVRGEGLSARAET</sequence>
<reference evidence="4 5" key="1">
    <citation type="journal article" date="2019" name="Int. J. Syst. Evol. Microbiol.">
        <title>The Global Catalogue of Microorganisms (GCM) 10K type strain sequencing project: providing services to taxonomists for standard genome sequencing and annotation.</title>
        <authorList>
            <consortium name="The Broad Institute Genomics Platform"/>
            <consortium name="The Broad Institute Genome Sequencing Center for Infectious Disease"/>
            <person name="Wu L."/>
            <person name="Ma J."/>
        </authorList>
    </citation>
    <scope>NUCLEOTIDE SEQUENCE [LARGE SCALE GENOMIC DNA]</scope>
    <source>
        <strain evidence="4 5">JCM 16330</strain>
    </source>
</reference>
<dbReference type="InterPro" id="IPR002509">
    <property type="entry name" value="NODB_dom"/>
</dbReference>
<dbReference type="Proteomes" id="UP001500837">
    <property type="component" value="Unassembled WGS sequence"/>
</dbReference>
<dbReference type="PROSITE" id="PS51677">
    <property type="entry name" value="NODB"/>
    <property type="match status" value="1"/>
</dbReference>
<name>A0AAV3SAG3_9EURY</name>
<dbReference type="CDD" id="cd10918">
    <property type="entry name" value="CE4_NodB_like_5s_6s"/>
    <property type="match status" value="1"/>
</dbReference>